<organism evidence="1 2">
    <name type="scientific">Vicia faba</name>
    <name type="common">Broad bean</name>
    <name type="synonym">Faba vulgaris</name>
    <dbReference type="NCBI Taxonomy" id="3906"/>
    <lineage>
        <taxon>Eukaryota</taxon>
        <taxon>Viridiplantae</taxon>
        <taxon>Streptophyta</taxon>
        <taxon>Embryophyta</taxon>
        <taxon>Tracheophyta</taxon>
        <taxon>Spermatophyta</taxon>
        <taxon>Magnoliopsida</taxon>
        <taxon>eudicotyledons</taxon>
        <taxon>Gunneridae</taxon>
        <taxon>Pentapetalae</taxon>
        <taxon>rosids</taxon>
        <taxon>fabids</taxon>
        <taxon>Fabales</taxon>
        <taxon>Fabaceae</taxon>
        <taxon>Papilionoideae</taxon>
        <taxon>50 kb inversion clade</taxon>
        <taxon>NPAAA clade</taxon>
        <taxon>Hologalegina</taxon>
        <taxon>IRL clade</taxon>
        <taxon>Fabeae</taxon>
        <taxon>Vicia</taxon>
    </lineage>
</organism>
<sequence>MYVSDISLHKIPLVVKCDLDTGGNMKNHHDTLMSFGENSKECFLRNPDGDKDVAYILYDMLTKSQVHKENGEHVHEYVEVDITIVDDGVVNNHDHSF</sequence>
<dbReference type="Proteomes" id="UP001157006">
    <property type="component" value="Unassembled WGS sequence"/>
</dbReference>
<dbReference type="AlphaFoldDB" id="A0AAV0YHA7"/>
<name>A0AAV0YHA7_VICFA</name>
<keyword evidence="2" id="KW-1185">Reference proteome</keyword>
<protein>
    <submittedName>
        <fullName evidence="1">Uncharacterized protein</fullName>
    </submittedName>
</protein>
<reference evidence="1 2" key="1">
    <citation type="submission" date="2023-01" db="EMBL/GenBank/DDBJ databases">
        <authorList>
            <person name="Kreplak J."/>
        </authorList>
    </citation>
    <scope>NUCLEOTIDE SEQUENCE [LARGE SCALE GENOMIC DNA]</scope>
</reference>
<gene>
    <name evidence="1" type="ORF">VFH_U028880</name>
</gene>
<evidence type="ECO:0000313" key="1">
    <source>
        <dbReference type="EMBL" id="CAI8583472.1"/>
    </source>
</evidence>
<comment type="caution">
    <text evidence="1">The sequence shown here is derived from an EMBL/GenBank/DDBJ whole genome shotgun (WGS) entry which is preliminary data.</text>
</comment>
<evidence type="ECO:0000313" key="2">
    <source>
        <dbReference type="Proteomes" id="UP001157006"/>
    </source>
</evidence>
<accession>A0AAV0YHA7</accession>
<proteinExistence type="predicted"/>
<dbReference type="EMBL" id="CATIWC010000709">
    <property type="protein sequence ID" value="CAI8583472.1"/>
    <property type="molecule type" value="Genomic_DNA"/>
</dbReference>